<dbReference type="InterPro" id="IPR001173">
    <property type="entry name" value="Glyco_trans_2-like"/>
</dbReference>
<dbReference type="STRING" id="1601833.SAMN05518684_10478"/>
<dbReference type="Gene3D" id="3.90.550.10">
    <property type="entry name" value="Spore Coat Polysaccharide Biosynthesis Protein SpsA, Chain A"/>
    <property type="match status" value="1"/>
</dbReference>
<feature type="domain" description="Glycosyltransferase 2-like" evidence="1">
    <location>
        <begin position="7"/>
        <end position="129"/>
    </location>
</feature>
<reference evidence="3" key="1">
    <citation type="submission" date="2016-10" db="EMBL/GenBank/DDBJ databases">
        <authorList>
            <person name="Varghese N."/>
            <person name="Submissions S."/>
        </authorList>
    </citation>
    <scope>NUCLEOTIDE SEQUENCE [LARGE SCALE GENOMIC DNA]</scope>
    <source>
        <strain evidence="3">S9</strain>
    </source>
</reference>
<keyword evidence="3" id="KW-1185">Reference proteome</keyword>
<accession>A0A1H9S961</accession>
<protein>
    <submittedName>
        <fullName evidence="2">Glycosyl transferase family 2</fullName>
    </submittedName>
</protein>
<dbReference type="RefSeq" id="WP_093048740.1">
    <property type="nucleotide sequence ID" value="NZ_FOGT01000004.1"/>
</dbReference>
<dbReference type="Pfam" id="PF00535">
    <property type="entry name" value="Glycos_transf_2"/>
    <property type="match status" value="1"/>
</dbReference>
<proteinExistence type="predicted"/>
<dbReference type="AlphaFoldDB" id="A0A1H9S961"/>
<dbReference type="GO" id="GO:0016740">
    <property type="term" value="F:transferase activity"/>
    <property type="evidence" value="ECO:0007669"/>
    <property type="project" value="UniProtKB-KW"/>
</dbReference>
<evidence type="ECO:0000313" key="3">
    <source>
        <dbReference type="Proteomes" id="UP000198571"/>
    </source>
</evidence>
<dbReference type="EMBL" id="FOGT01000004">
    <property type="protein sequence ID" value="SER81135.1"/>
    <property type="molecule type" value="Genomic_DNA"/>
</dbReference>
<evidence type="ECO:0000313" key="2">
    <source>
        <dbReference type="EMBL" id="SER81135.1"/>
    </source>
</evidence>
<keyword evidence="2" id="KW-0808">Transferase</keyword>
<name>A0A1H9S961_9BACI</name>
<dbReference type="Proteomes" id="UP000198571">
    <property type="component" value="Unassembled WGS sequence"/>
</dbReference>
<dbReference type="InterPro" id="IPR029044">
    <property type="entry name" value="Nucleotide-diphossugar_trans"/>
</dbReference>
<gene>
    <name evidence="2" type="ORF">SAMN05518684_10478</name>
</gene>
<organism evidence="2 3">
    <name type="scientific">Salipaludibacillus aurantiacus</name>
    <dbReference type="NCBI Taxonomy" id="1601833"/>
    <lineage>
        <taxon>Bacteria</taxon>
        <taxon>Bacillati</taxon>
        <taxon>Bacillota</taxon>
        <taxon>Bacilli</taxon>
        <taxon>Bacillales</taxon>
        <taxon>Bacillaceae</taxon>
    </lineage>
</organism>
<evidence type="ECO:0000259" key="1">
    <source>
        <dbReference type="Pfam" id="PF00535"/>
    </source>
</evidence>
<dbReference type="OrthoDB" id="6713581at2"/>
<dbReference type="SUPFAM" id="SSF53448">
    <property type="entry name" value="Nucleotide-diphospho-sugar transferases"/>
    <property type="match status" value="1"/>
</dbReference>
<sequence length="229" mass="26353">MISAITCTMRGECMENVFKNYQNQKAAEKELIIILNKNTMKIEDWKKYAESFRNVSVYQLDESFSLGACLNFGAEKAVYNVVAKMDDDDYYGPDYLSEAVKVFESEKISIAGKRAYYIYFEGSNHLRLLGANYQHKFVNHVAGATIIARKEVVQDVPFTDRETGTDTDFLKRCKQKGYKIYSISKHSFAVIRRADVESHTWKITEKELTILSKHVPFTGDFRKTVDNSQ</sequence>